<dbReference type="HOGENOM" id="CLU_520586_0_0_5"/>
<feature type="coiled-coil region" evidence="1">
    <location>
        <begin position="251"/>
        <end position="373"/>
    </location>
</feature>
<evidence type="ECO:0000313" key="4">
    <source>
        <dbReference type="EMBL" id="ABL70088.1"/>
    </source>
</evidence>
<proteinExistence type="predicted"/>
<keyword evidence="5" id="KW-1185">Reference proteome</keyword>
<dbReference type="STRING" id="318586.Pden_1996"/>
<keyword evidence="3" id="KW-0812">Transmembrane</keyword>
<dbReference type="KEGG" id="pde:Pden_1996"/>
<dbReference type="EnsemblBacteria" id="ABL70088">
    <property type="protein sequence ID" value="ABL70088"/>
    <property type="gene ID" value="Pden_1996"/>
</dbReference>
<dbReference type="EMBL" id="CP000489">
    <property type="protein sequence ID" value="ABL70088.1"/>
    <property type="molecule type" value="Genomic_DNA"/>
</dbReference>
<dbReference type="eggNOG" id="COG4223">
    <property type="taxonomic scope" value="Bacteria"/>
</dbReference>
<accession>A1B3J4</accession>
<feature type="compositionally biased region" description="Low complexity" evidence="2">
    <location>
        <begin position="129"/>
        <end position="144"/>
    </location>
</feature>
<keyword evidence="3" id="KW-0472">Membrane</keyword>
<keyword evidence="1" id="KW-0175">Coiled coil</keyword>
<sequence length="523" mass="52219">MIAGGRGRSCSVAAGPQCERERGRIVKKPETNSSDNKASPGKDGKKKAVSGSVIDSRPVSAGEGAPAAKSEPKPQIESRLVGSGAGSDAAAPKPASAKPVTESKSDASQPVAGAKPGTVPPVAKADSGPAEAPKPAPSQSQPAKVETRVVEVRKAGFAPTFLGGVVAAGLGAAAAWWAIPHLPPAWQPGVADPAPTEAQIAAAREAAVEAAREEIQAQADAFANRASEAGADAARQALADTAPQGGDAEALRAQEEKLAALEKTVADLAARPVVAPVVSGEDSEGLQQVLNELTGRLAAQQSRIDELAARPAADTAGAEQVQDLAAQAEALQARIAAAAEEAEKRIAAAEAQASELQQSAEAANRRAQAATAAAALQAAIETGGARDQALADLRAAGIEPPAVLAGDVPTLAQLRAGFPAAAREGLAAALKDAPENEGALGAISSFLRVQTGARSVEPREGSDPDAVLSRADAAVSAGDIKGALAEIAALPQSGQAAMADWTARAQTWVEANAALATLAAGSM</sequence>
<feature type="compositionally biased region" description="Basic and acidic residues" evidence="2">
    <location>
        <begin position="18"/>
        <end position="30"/>
    </location>
</feature>
<organism evidence="4 5">
    <name type="scientific">Paracoccus denitrificans (strain Pd 1222)</name>
    <dbReference type="NCBI Taxonomy" id="318586"/>
    <lineage>
        <taxon>Bacteria</taxon>
        <taxon>Pseudomonadati</taxon>
        <taxon>Pseudomonadota</taxon>
        <taxon>Alphaproteobacteria</taxon>
        <taxon>Rhodobacterales</taxon>
        <taxon>Paracoccaceae</taxon>
        <taxon>Paracoccus</taxon>
    </lineage>
</organism>
<feature type="compositionally biased region" description="Low complexity" evidence="2">
    <location>
        <begin position="86"/>
        <end position="99"/>
    </location>
</feature>
<gene>
    <name evidence="4" type="ordered locus">Pden_1996</name>
</gene>
<reference evidence="5" key="1">
    <citation type="submission" date="2006-12" db="EMBL/GenBank/DDBJ databases">
        <title>Complete sequence of chromosome 1 of Paracoccus denitrificans PD1222.</title>
        <authorList>
            <person name="Copeland A."/>
            <person name="Lucas S."/>
            <person name="Lapidus A."/>
            <person name="Barry K."/>
            <person name="Detter J.C."/>
            <person name="Glavina del Rio T."/>
            <person name="Hammon N."/>
            <person name="Israni S."/>
            <person name="Dalin E."/>
            <person name="Tice H."/>
            <person name="Pitluck S."/>
            <person name="Munk A.C."/>
            <person name="Brettin T."/>
            <person name="Bruce D."/>
            <person name="Han C."/>
            <person name="Tapia R."/>
            <person name="Gilna P."/>
            <person name="Schmutz J."/>
            <person name="Larimer F."/>
            <person name="Land M."/>
            <person name="Hauser L."/>
            <person name="Kyrpides N."/>
            <person name="Lykidis A."/>
            <person name="Spiro S."/>
            <person name="Richardson D.J."/>
            <person name="Moir J.W.B."/>
            <person name="Ferguson S.J."/>
            <person name="van Spanning R.J.M."/>
            <person name="Richardson P."/>
        </authorList>
    </citation>
    <scope>NUCLEOTIDE SEQUENCE [LARGE SCALE GENOMIC DNA]</scope>
    <source>
        <strain evidence="5">Pd 1222</strain>
    </source>
</reference>
<evidence type="ECO:0000313" key="5">
    <source>
        <dbReference type="Proteomes" id="UP000000361"/>
    </source>
</evidence>
<dbReference type="AlphaFoldDB" id="A1B3J4"/>
<evidence type="ECO:0000256" key="1">
    <source>
        <dbReference type="SAM" id="Coils"/>
    </source>
</evidence>
<dbReference type="Proteomes" id="UP000000361">
    <property type="component" value="Chromosome 1"/>
</dbReference>
<keyword evidence="3" id="KW-1133">Transmembrane helix</keyword>
<protein>
    <recommendedName>
        <fullName evidence="6">Phage tail protein</fullName>
    </recommendedName>
</protein>
<evidence type="ECO:0000256" key="3">
    <source>
        <dbReference type="SAM" id="Phobius"/>
    </source>
</evidence>
<evidence type="ECO:0008006" key="6">
    <source>
        <dbReference type="Google" id="ProtNLM"/>
    </source>
</evidence>
<feature type="region of interest" description="Disordered" evidence="2">
    <location>
        <begin position="1"/>
        <end position="145"/>
    </location>
</feature>
<evidence type="ECO:0000256" key="2">
    <source>
        <dbReference type="SAM" id="MobiDB-lite"/>
    </source>
</evidence>
<name>A1B3J4_PARDP</name>
<feature type="transmembrane region" description="Helical" evidence="3">
    <location>
        <begin position="157"/>
        <end position="179"/>
    </location>
</feature>